<evidence type="ECO:0000313" key="3">
    <source>
        <dbReference type="EMBL" id="MBB2164699.1"/>
    </source>
</evidence>
<evidence type="ECO:0000256" key="1">
    <source>
        <dbReference type="SAM" id="MobiDB-lite"/>
    </source>
</evidence>
<feature type="compositionally biased region" description="Low complexity" evidence="1">
    <location>
        <begin position="71"/>
        <end position="100"/>
    </location>
</feature>
<accession>A0A7W4NSJ8</accession>
<dbReference type="AlphaFoldDB" id="A0A7W4NSJ8"/>
<evidence type="ECO:0000313" key="5">
    <source>
        <dbReference type="Proteomes" id="UP000540490"/>
    </source>
</evidence>
<proteinExistence type="predicted"/>
<dbReference type="InterPro" id="IPR025388">
    <property type="entry name" value="Alginate_export_dom"/>
</dbReference>
<dbReference type="Proteomes" id="UP000540490">
    <property type="component" value="Unassembled WGS sequence"/>
</dbReference>
<dbReference type="Pfam" id="PF13372">
    <property type="entry name" value="Alginate_exp"/>
    <property type="match status" value="1"/>
</dbReference>
<evidence type="ECO:0000259" key="2">
    <source>
        <dbReference type="Pfam" id="PF13372"/>
    </source>
</evidence>
<evidence type="ECO:0000313" key="6">
    <source>
        <dbReference type="Proteomes" id="UP000561077"/>
    </source>
</evidence>
<protein>
    <submittedName>
        <fullName evidence="3">Alginate export family protein</fullName>
    </submittedName>
</protein>
<evidence type="ECO:0000313" key="4">
    <source>
        <dbReference type="EMBL" id="MBB2193835.1"/>
    </source>
</evidence>
<organism evidence="3 6">
    <name type="scientific">Gluconacetobacter dulcium</name>
    <dbReference type="NCBI Taxonomy" id="2729096"/>
    <lineage>
        <taxon>Bacteria</taxon>
        <taxon>Pseudomonadati</taxon>
        <taxon>Pseudomonadota</taxon>
        <taxon>Alphaproteobacteria</taxon>
        <taxon>Acetobacterales</taxon>
        <taxon>Acetobacteraceae</taxon>
        <taxon>Gluconacetobacter</taxon>
    </lineage>
</organism>
<feature type="domain" description="Alginate export" evidence="2">
    <location>
        <begin position="200"/>
        <end position="581"/>
    </location>
</feature>
<comment type="caution">
    <text evidence="3">The sequence shown here is derived from an EMBL/GenBank/DDBJ whole genome shotgun (WGS) entry which is preliminary data.</text>
</comment>
<dbReference type="EMBL" id="JABEQN010000009">
    <property type="protein sequence ID" value="MBB2193835.1"/>
    <property type="molecule type" value="Genomic_DNA"/>
</dbReference>
<gene>
    <name evidence="4" type="ORF">HLH25_09305</name>
    <name evidence="3" type="ORF">HLH26_09125</name>
</gene>
<dbReference type="Proteomes" id="UP000561077">
    <property type="component" value="Unassembled WGS sequence"/>
</dbReference>
<dbReference type="EMBL" id="JABEQO010000009">
    <property type="protein sequence ID" value="MBB2164699.1"/>
    <property type="molecule type" value="Genomic_DNA"/>
</dbReference>
<feature type="region of interest" description="Disordered" evidence="1">
    <location>
        <begin position="71"/>
        <end position="118"/>
    </location>
</feature>
<reference evidence="5 6" key="1">
    <citation type="submission" date="2020-04" db="EMBL/GenBank/DDBJ databases">
        <title>Description of novel Gluconacetobacter.</title>
        <authorList>
            <person name="Sombolestani A."/>
        </authorList>
    </citation>
    <scope>NUCLEOTIDE SEQUENCE [LARGE SCALE GENOMIC DNA]</scope>
    <source>
        <strain evidence="4 5">LMG 1728</strain>
        <strain evidence="3 6">LMG 1731</strain>
    </source>
</reference>
<keyword evidence="5" id="KW-1185">Reference proteome</keyword>
<sequence>MRGCSVMPDNNKEKDLAMYMSSGFSSLSRLQKGGRVLLPALAGVVFVMPAHAAPGDAEIVTTRSQLAQATAGTGATAATPPATSIGAATTPAPAVTPVVPSRDSFWHAPPQQLPPQTSRPELYGQPQSLMLHPLTPIQLHQGPWGVFNANTGAASGFGTVGYYAVARWAEDWSSLRDKRNRHDFLDPLKYIALNDSGSIYLTLSGNFRHHGFWEQHPALGAVGKSHTYLSNLRTNLGADLHLGEHVRFYGELMSGQATGGNKFGYNARWRNRVDAQQAFVEVRGHMLGATMGAMIGRMTFLDVPPNISAGSVYPSIPYSWNGLRGYSVWKRFRVDLFDLSLTNYEYRAFHDQVGWKTRLFGAYTSYAIPEFKTFGKKSQIFVDTYYLGYLLASSPITATKGIVAGSTHRDTPGMRVWGNAGPIEFSAGGMWQGGNFQATKNGPTRPVSAYSFNASVAWRFANWWGRPAIGIQADDISGGDTRKSATSTWGTFLSPFVPSAYYLDLAQNFNLQNVIDVGPLVTMSPTINTSLLLRVPVLWRNSIHDTIYFPGAVNYAYRPSGGYSGVLPQGSFTWRATRHVTFSVDGQYTALSRGLRDAGAKPGAYFQTNLELTF</sequence>
<name>A0A7W4NSJ8_9PROT</name>